<dbReference type="GeneID" id="106460693"/>
<evidence type="ECO:0000313" key="7">
    <source>
        <dbReference type="Proteomes" id="UP000694941"/>
    </source>
</evidence>
<dbReference type="PANTHER" id="PTHR16007:SF15">
    <property type="entry name" value="TRANSMEMBRANE PROTEIN 45B"/>
    <property type="match status" value="1"/>
</dbReference>
<gene>
    <name evidence="8" type="primary">LOC106460693</name>
</gene>
<organism evidence="7 8">
    <name type="scientific">Limulus polyphemus</name>
    <name type="common">Atlantic horseshoe crab</name>
    <dbReference type="NCBI Taxonomy" id="6850"/>
    <lineage>
        <taxon>Eukaryota</taxon>
        <taxon>Metazoa</taxon>
        <taxon>Ecdysozoa</taxon>
        <taxon>Arthropoda</taxon>
        <taxon>Chelicerata</taxon>
        <taxon>Merostomata</taxon>
        <taxon>Xiphosura</taxon>
        <taxon>Limulidae</taxon>
        <taxon>Limulus</taxon>
    </lineage>
</organism>
<dbReference type="InterPro" id="IPR042127">
    <property type="entry name" value="TMEM45"/>
</dbReference>
<evidence type="ECO:0000313" key="8">
    <source>
        <dbReference type="RefSeq" id="XP_013775880.1"/>
    </source>
</evidence>
<dbReference type="PANTHER" id="PTHR16007">
    <property type="entry name" value="EPIDIDYMAL MEMBRANE PROTEIN E9-RELATED"/>
    <property type="match status" value="1"/>
</dbReference>
<dbReference type="RefSeq" id="XP_013775880.1">
    <property type="nucleotide sequence ID" value="XM_013920426.2"/>
</dbReference>
<keyword evidence="7" id="KW-1185">Reference proteome</keyword>
<keyword evidence="4 6" id="KW-1133">Transmembrane helix</keyword>
<evidence type="ECO:0000256" key="4">
    <source>
        <dbReference type="ARBA" id="ARBA00022989"/>
    </source>
</evidence>
<feature type="transmembrane region" description="Helical" evidence="6">
    <location>
        <begin position="91"/>
        <end position="110"/>
    </location>
</feature>
<evidence type="ECO:0000256" key="2">
    <source>
        <dbReference type="ARBA" id="ARBA00006948"/>
    </source>
</evidence>
<sequence length="298" mass="33875">MGTFGGHILPGSFFILFATWWTISLFNRYFRTLNRRSPLVQFCASATFPCRCFPHVPVEGVMKVLFCAIGITGEAVTAFDSEGRFTAMVNAHHITMFFFFGVNGVVDIFHFYKLPIPPDSDYVSMVMALSVEGLLFHFHLHGRSDMDAHVHTLLLYTVVASAIVLVVEINHRENVLVVLLRAFFTLLQGTWFYQIGFILYNPFPGVLPWDANNHQQIMLVTAIFAWHMAAIIVFMGLIGFMVWLKERPLLNSARFYSDVEQNSFHVETLQCMTSMNDNSEIDEKHACLTSLVGNEDDL</sequence>
<evidence type="ECO:0000256" key="1">
    <source>
        <dbReference type="ARBA" id="ARBA00004141"/>
    </source>
</evidence>
<comment type="similarity">
    <text evidence="2">Belongs to the TMEM45 family.</text>
</comment>
<feature type="transmembrane region" description="Helical" evidence="6">
    <location>
        <begin position="179"/>
        <end position="200"/>
    </location>
</feature>
<evidence type="ECO:0000256" key="5">
    <source>
        <dbReference type="ARBA" id="ARBA00023136"/>
    </source>
</evidence>
<dbReference type="InterPro" id="IPR006904">
    <property type="entry name" value="DUF716"/>
</dbReference>
<accession>A0ABM1B6N8</accession>
<evidence type="ECO:0000256" key="6">
    <source>
        <dbReference type="SAM" id="Phobius"/>
    </source>
</evidence>
<protein>
    <submittedName>
        <fullName evidence="8">Transmembrane protein 45B-like</fullName>
    </submittedName>
</protein>
<keyword evidence="3 6" id="KW-0812">Transmembrane</keyword>
<name>A0ABM1B6N8_LIMPO</name>
<feature type="transmembrane region" description="Helical" evidence="6">
    <location>
        <begin position="6"/>
        <end position="26"/>
    </location>
</feature>
<dbReference type="Proteomes" id="UP000694941">
    <property type="component" value="Unplaced"/>
</dbReference>
<comment type="subcellular location">
    <subcellularLocation>
        <location evidence="1">Membrane</location>
        <topology evidence="1">Multi-pass membrane protein</topology>
    </subcellularLocation>
</comment>
<feature type="transmembrane region" description="Helical" evidence="6">
    <location>
        <begin position="148"/>
        <end position="167"/>
    </location>
</feature>
<proteinExistence type="inferred from homology"/>
<reference evidence="8" key="1">
    <citation type="submission" date="2025-08" db="UniProtKB">
        <authorList>
            <consortium name="RefSeq"/>
        </authorList>
    </citation>
    <scope>IDENTIFICATION</scope>
    <source>
        <tissue evidence="8">Muscle</tissue>
    </source>
</reference>
<dbReference type="Pfam" id="PF04819">
    <property type="entry name" value="DUF716"/>
    <property type="match status" value="1"/>
</dbReference>
<evidence type="ECO:0000256" key="3">
    <source>
        <dbReference type="ARBA" id="ARBA00022692"/>
    </source>
</evidence>
<feature type="transmembrane region" description="Helical" evidence="6">
    <location>
        <begin position="220"/>
        <end position="244"/>
    </location>
</feature>
<keyword evidence="5 6" id="KW-0472">Membrane</keyword>